<organism evidence="1 2">
    <name type="scientific">Mycoplasma wenyonii</name>
    <dbReference type="NCBI Taxonomy" id="65123"/>
    <lineage>
        <taxon>Bacteria</taxon>
        <taxon>Bacillati</taxon>
        <taxon>Mycoplasmatota</taxon>
        <taxon>Mollicutes</taxon>
        <taxon>Mycoplasmataceae</taxon>
        <taxon>Mycoplasma</taxon>
    </lineage>
</organism>
<reference evidence="2" key="1">
    <citation type="submission" date="2018-06" db="EMBL/GenBank/DDBJ databases">
        <authorList>
            <person name="Martinez Ocampo F."/>
            <person name="Quiroz Castaneda R.E."/>
            <person name="Rojas Lopez X."/>
        </authorList>
    </citation>
    <scope>NUCLEOTIDE SEQUENCE [LARGE SCALE GENOMIC DNA]</scope>
    <source>
        <strain evidence="2">INIFAP02</strain>
    </source>
</reference>
<evidence type="ECO:0000313" key="1">
    <source>
        <dbReference type="EMBL" id="RAO94917.1"/>
    </source>
</evidence>
<sequence>MKLSISAVPKRTEGNSQICFPIVLYLESEEEDSSSPFPEWSPSAFPFSENEIWDKPEDIVAKHTERMKELFRTQKEIGYFYPEGCFVSLDRDLFCHYLLAGCKPNRALQRLLKNIEFELTGLEKFQLYKLLSGGKDSYFEVKNSSNILELSEKLRKLQQKNK</sequence>
<dbReference type="RefSeq" id="WP_112665641.1">
    <property type="nucleotide sequence ID" value="NZ_QKVO01000011.1"/>
</dbReference>
<gene>
    <name evidence="1" type="ORF">DNK47_02490</name>
</gene>
<accession>A0A328PRH7</accession>
<dbReference type="AlphaFoldDB" id="A0A328PRH7"/>
<protein>
    <submittedName>
        <fullName evidence="1">Uncharacterized protein</fullName>
    </submittedName>
</protein>
<name>A0A328PRH7_9MOLU</name>
<comment type="caution">
    <text evidence="1">The sequence shown here is derived from an EMBL/GenBank/DDBJ whole genome shotgun (WGS) entry which is preliminary data.</text>
</comment>
<dbReference type="EMBL" id="QKVO01000011">
    <property type="protein sequence ID" value="RAO94917.1"/>
    <property type="molecule type" value="Genomic_DNA"/>
</dbReference>
<keyword evidence="2" id="KW-1185">Reference proteome</keyword>
<evidence type="ECO:0000313" key="2">
    <source>
        <dbReference type="Proteomes" id="UP000249762"/>
    </source>
</evidence>
<dbReference type="OrthoDB" id="398163at2"/>
<proteinExistence type="predicted"/>
<dbReference type="Proteomes" id="UP000249762">
    <property type="component" value="Unassembled WGS sequence"/>
</dbReference>